<sequence>MKKISSAVLLSAGILFSTASIASMNGIVECNDCSQTRSQLTANEFKGENVFVVDFVNRTAQKYIVEGKDTAQLTSMTLGELNRINQKYDYRKAHLRAVKP</sequence>
<gene>
    <name evidence="2" type="ORF">FM038_023780</name>
</gene>
<evidence type="ECO:0000256" key="1">
    <source>
        <dbReference type="SAM" id="SignalP"/>
    </source>
</evidence>
<dbReference type="RefSeq" id="WP_142873489.1">
    <property type="nucleotide sequence ID" value="NZ_CP045503.2"/>
</dbReference>
<keyword evidence="1" id="KW-0732">Signal</keyword>
<reference evidence="2" key="1">
    <citation type="submission" date="2021-07" db="EMBL/GenBank/DDBJ databases">
        <title>Shewanella sp. YLB-07 whole genome sequence.</title>
        <authorList>
            <person name="Yu L."/>
        </authorList>
    </citation>
    <scope>NUCLEOTIDE SEQUENCE</scope>
    <source>
        <strain evidence="2">YLB-08</strain>
    </source>
</reference>
<organism evidence="2 3">
    <name type="scientific">Shewanella eurypsychrophilus</name>
    <dbReference type="NCBI Taxonomy" id="2593656"/>
    <lineage>
        <taxon>Bacteria</taxon>
        <taxon>Pseudomonadati</taxon>
        <taxon>Pseudomonadota</taxon>
        <taxon>Gammaproteobacteria</taxon>
        <taxon>Alteromonadales</taxon>
        <taxon>Shewanellaceae</taxon>
        <taxon>Shewanella</taxon>
    </lineage>
</organism>
<dbReference type="EMBL" id="CP045503">
    <property type="protein sequence ID" value="QPG60039.1"/>
    <property type="molecule type" value="Genomic_DNA"/>
</dbReference>
<feature type="chain" id="PRO_5047506354" evidence="1">
    <location>
        <begin position="23"/>
        <end position="100"/>
    </location>
</feature>
<dbReference type="Proteomes" id="UP000316416">
    <property type="component" value="Chromosome"/>
</dbReference>
<proteinExistence type="predicted"/>
<feature type="signal peptide" evidence="1">
    <location>
        <begin position="1"/>
        <end position="22"/>
    </location>
</feature>
<evidence type="ECO:0000313" key="3">
    <source>
        <dbReference type="Proteomes" id="UP000316416"/>
    </source>
</evidence>
<accession>A0ABX6VBZ2</accession>
<evidence type="ECO:0000313" key="2">
    <source>
        <dbReference type="EMBL" id="QPG60039.1"/>
    </source>
</evidence>
<keyword evidence="3" id="KW-1185">Reference proteome</keyword>
<protein>
    <submittedName>
        <fullName evidence="2">Uncharacterized protein</fullName>
    </submittedName>
</protein>
<name>A0ABX6VBZ2_9GAMM</name>